<organism evidence="8 9">
    <name type="scientific">Spirosoma terrae</name>
    <dbReference type="NCBI Taxonomy" id="1968276"/>
    <lineage>
        <taxon>Bacteria</taxon>
        <taxon>Pseudomonadati</taxon>
        <taxon>Bacteroidota</taxon>
        <taxon>Cytophagia</taxon>
        <taxon>Cytophagales</taxon>
        <taxon>Cytophagaceae</taxon>
        <taxon>Spirosoma</taxon>
    </lineage>
</organism>
<keyword evidence="5" id="KW-0574">Periplasm</keyword>
<comment type="subcellular location">
    <subcellularLocation>
        <location evidence="1">Periplasm</location>
    </subcellularLocation>
</comment>
<reference evidence="8 9" key="1">
    <citation type="submission" date="2020-02" db="EMBL/GenBank/DDBJ databases">
        <title>Draft genome sequence of two Spirosoma agri KCTC 52727 and Spirosoma terrae KCTC 52035.</title>
        <authorList>
            <person name="Rojas J."/>
            <person name="Ambika Manirajan B."/>
            <person name="Suarez C."/>
            <person name="Ratering S."/>
            <person name="Schnell S."/>
        </authorList>
    </citation>
    <scope>NUCLEOTIDE SEQUENCE [LARGE SCALE GENOMIC DNA]</scope>
    <source>
        <strain evidence="8 9">KCTC 52035</strain>
    </source>
</reference>
<evidence type="ECO:0000256" key="5">
    <source>
        <dbReference type="ARBA" id="ARBA00022764"/>
    </source>
</evidence>
<keyword evidence="4" id="KW-0732">Signal</keyword>
<dbReference type="GO" id="GO:0042121">
    <property type="term" value="P:alginic acid biosynthetic process"/>
    <property type="evidence" value="ECO:0007669"/>
    <property type="project" value="UniProtKB-UniPathway"/>
</dbReference>
<sequence length="377" mass="43048">MSDKKSLRFIGLAIGFGIFLLLPFADQFLGLSSGVRQSENRRLEGFPRFHWPHVGTFAKQFDRYYKENFGFRNALFYTYSRWKLRVLNESPLPEKVIVGHDNWLYLGNSYNRVIDQHRGLIPLSADSAQIIGQNLVGYQNQLASQGRKLYVFIAPDSHTIYPEYLPSEMQVSDRPSRLDVLSQYVTRNTNLPFIDVRDTLRKAKAKHVVYYQTDTHWNDYGTLVGCASLLNRIHHDFGNVPAAQLANYQIARTKGVGGDLVQMLMLENVIKDKVFYDIKPLISVAARQLAEVPDTVTGRARSGFPSLRFAGANAKGPKLLLIGDSFSHSMTQFLPGYFRESYFVRTSRFDPALVQAEQPDIVVIEIVERNLDWLARF</sequence>
<evidence type="ECO:0000256" key="2">
    <source>
        <dbReference type="ARBA" id="ARBA00005182"/>
    </source>
</evidence>
<dbReference type="Pfam" id="PF16822">
    <property type="entry name" value="ALGX"/>
    <property type="match status" value="1"/>
</dbReference>
<evidence type="ECO:0000313" key="8">
    <source>
        <dbReference type="EMBL" id="NDU93702.1"/>
    </source>
</evidence>
<feature type="domain" description="AlgX/AlgJ SGNH hydrolase-like" evidence="7">
    <location>
        <begin position="96"/>
        <end position="333"/>
    </location>
</feature>
<dbReference type="UniPathway" id="UPA00286"/>
<dbReference type="InterPro" id="IPR031811">
    <property type="entry name" value="ALGX/ALGJ_SGNH-like"/>
</dbReference>
<evidence type="ECO:0000256" key="1">
    <source>
        <dbReference type="ARBA" id="ARBA00004418"/>
    </source>
</evidence>
<evidence type="ECO:0000256" key="4">
    <source>
        <dbReference type="ARBA" id="ARBA00022729"/>
    </source>
</evidence>
<keyword evidence="3" id="KW-0808">Transferase</keyword>
<dbReference type="EMBL" id="JAAFZH010000001">
    <property type="protein sequence ID" value="NDU93702.1"/>
    <property type="molecule type" value="Genomic_DNA"/>
</dbReference>
<evidence type="ECO:0000259" key="7">
    <source>
        <dbReference type="Pfam" id="PF16822"/>
    </source>
</evidence>
<evidence type="ECO:0000313" key="9">
    <source>
        <dbReference type="Proteomes" id="UP000474175"/>
    </source>
</evidence>
<name>A0A6L9L2J7_9BACT</name>
<proteinExistence type="predicted"/>
<keyword evidence="6" id="KW-0016">Alginate biosynthesis</keyword>
<evidence type="ECO:0000256" key="3">
    <source>
        <dbReference type="ARBA" id="ARBA00022679"/>
    </source>
</evidence>
<protein>
    <recommendedName>
        <fullName evidence="7">AlgX/AlgJ SGNH hydrolase-like domain-containing protein</fullName>
    </recommendedName>
</protein>
<accession>A0A6L9L2J7</accession>
<dbReference type="AlphaFoldDB" id="A0A6L9L2J7"/>
<keyword evidence="9" id="KW-1185">Reference proteome</keyword>
<dbReference type="GO" id="GO:0016740">
    <property type="term" value="F:transferase activity"/>
    <property type="evidence" value="ECO:0007669"/>
    <property type="project" value="UniProtKB-KW"/>
</dbReference>
<evidence type="ECO:0000256" key="6">
    <source>
        <dbReference type="ARBA" id="ARBA00022841"/>
    </source>
</evidence>
<dbReference type="RefSeq" id="WP_163942162.1">
    <property type="nucleotide sequence ID" value="NZ_JAAFZH010000001.1"/>
</dbReference>
<gene>
    <name evidence="8" type="ORF">GK108_02360</name>
</gene>
<comment type="pathway">
    <text evidence="2">Glycan biosynthesis; alginate biosynthesis.</text>
</comment>
<dbReference type="Proteomes" id="UP000474175">
    <property type="component" value="Unassembled WGS sequence"/>
</dbReference>
<dbReference type="GO" id="GO:0042597">
    <property type="term" value="C:periplasmic space"/>
    <property type="evidence" value="ECO:0007669"/>
    <property type="project" value="UniProtKB-SubCell"/>
</dbReference>
<comment type="caution">
    <text evidence="8">The sequence shown here is derived from an EMBL/GenBank/DDBJ whole genome shotgun (WGS) entry which is preliminary data.</text>
</comment>